<keyword evidence="7" id="KW-1185">Reference proteome</keyword>
<gene>
    <name evidence="6" type="ORF">M408DRAFT_14022</name>
</gene>
<keyword evidence="3" id="KW-0235">DNA replication</keyword>
<dbReference type="AlphaFoldDB" id="A0A0C2X4X6"/>
<dbReference type="GO" id="GO:0006271">
    <property type="term" value="P:DNA strand elongation involved in DNA replication"/>
    <property type="evidence" value="ECO:0007669"/>
    <property type="project" value="TreeGrafter"/>
</dbReference>
<evidence type="ECO:0000256" key="5">
    <source>
        <dbReference type="SAM" id="MobiDB-lite"/>
    </source>
</evidence>
<evidence type="ECO:0000256" key="3">
    <source>
        <dbReference type="ARBA" id="ARBA00022705"/>
    </source>
</evidence>
<evidence type="ECO:0000313" key="6">
    <source>
        <dbReference type="EMBL" id="KIM33153.1"/>
    </source>
</evidence>
<dbReference type="GO" id="GO:0006297">
    <property type="term" value="P:nucleotide-excision repair, DNA gap filling"/>
    <property type="evidence" value="ECO:0007669"/>
    <property type="project" value="TreeGrafter"/>
</dbReference>
<dbReference type="STRING" id="933852.A0A0C2X4X6"/>
<feature type="region of interest" description="Disordered" evidence="5">
    <location>
        <begin position="155"/>
        <end position="500"/>
    </location>
</feature>
<sequence length="500" mass="53904">MSELAIHDYLTKQIVVKHNIITFRLLSRAVSIHVNAAKSALATFYDANKSSSGSALHATYLISGLVADTVKKDDSMDVDGVDVDAPSPMAEAVTKQKMMVVPEEKLEGINQDPSLLVTTVEAVRKVDATKTADDLRKLGIPIGSACKYNASIKGKTKAPVQAQPTASTSKQAATATKEVNAKVKPEKVKQEPKPEPTLKKEVPKTTLAKKPSTTVQTGGLDWGKAKPKATAKAAPEKPKPAEKGAIQRAPSVSLSATSDPKPKRGIKRPTPPSGDEDEEDLKPPKAKARMSAPSKATTVRAKNGVLLSDDEDEDGPPVKAVRRKTKNDNVVAAPRHVPGPPSTKGGTTENDEEEEDEPEQSSLGEDAMEMSDGVEEPKYAKVNRAKKSKWPLGANGLRKKRIVKTREFTDKRGFLQMEDYSEYESVNSESEQPPDPAAKGKKATKEVKVKPEPVEQEIPKLAKQSSFKESAPAKPKPKPKQSATGGTTKKKTLDSFFAKK</sequence>
<evidence type="ECO:0000313" key="7">
    <source>
        <dbReference type="Proteomes" id="UP000054097"/>
    </source>
</evidence>
<dbReference type="GO" id="GO:0043625">
    <property type="term" value="C:delta DNA polymerase complex"/>
    <property type="evidence" value="ECO:0007669"/>
    <property type="project" value="InterPro"/>
</dbReference>
<name>A0A0C2X4X6_SERVB</name>
<evidence type="ECO:0000256" key="2">
    <source>
        <dbReference type="ARBA" id="ARBA00017589"/>
    </source>
</evidence>
<feature type="compositionally biased region" description="Acidic residues" evidence="5">
    <location>
        <begin position="349"/>
        <end position="359"/>
    </location>
</feature>
<evidence type="ECO:0000256" key="4">
    <source>
        <dbReference type="ARBA" id="ARBA00023242"/>
    </source>
</evidence>
<protein>
    <recommendedName>
        <fullName evidence="2">DNA polymerase delta subunit 3</fullName>
    </recommendedName>
</protein>
<dbReference type="PANTHER" id="PTHR17598:SF13">
    <property type="entry name" value="DNA POLYMERASE DELTA SUBUNIT 3"/>
    <property type="match status" value="1"/>
</dbReference>
<feature type="compositionally biased region" description="Basic and acidic residues" evidence="5">
    <location>
        <begin position="404"/>
        <end position="413"/>
    </location>
</feature>
<dbReference type="OrthoDB" id="514823at2759"/>
<reference evidence="6 7" key="1">
    <citation type="submission" date="2014-04" db="EMBL/GenBank/DDBJ databases">
        <authorList>
            <consortium name="DOE Joint Genome Institute"/>
            <person name="Kuo A."/>
            <person name="Zuccaro A."/>
            <person name="Kohler A."/>
            <person name="Nagy L.G."/>
            <person name="Floudas D."/>
            <person name="Copeland A."/>
            <person name="Barry K.W."/>
            <person name="Cichocki N."/>
            <person name="Veneault-Fourrey C."/>
            <person name="LaButti K."/>
            <person name="Lindquist E.A."/>
            <person name="Lipzen A."/>
            <person name="Lundell T."/>
            <person name="Morin E."/>
            <person name="Murat C."/>
            <person name="Sun H."/>
            <person name="Tunlid A."/>
            <person name="Henrissat B."/>
            <person name="Grigoriev I.V."/>
            <person name="Hibbett D.S."/>
            <person name="Martin F."/>
            <person name="Nordberg H.P."/>
            <person name="Cantor M.N."/>
            <person name="Hua S.X."/>
        </authorList>
    </citation>
    <scope>NUCLEOTIDE SEQUENCE [LARGE SCALE GENOMIC DNA]</scope>
    <source>
        <strain evidence="6 7">MAFF 305830</strain>
    </source>
</reference>
<dbReference type="PANTHER" id="PTHR17598">
    <property type="entry name" value="DNA POLYMERASE DELTA SUBUNIT 3"/>
    <property type="match status" value="1"/>
</dbReference>
<proteinExistence type="predicted"/>
<dbReference type="Proteomes" id="UP000054097">
    <property type="component" value="Unassembled WGS sequence"/>
</dbReference>
<feature type="compositionally biased region" description="Basic and acidic residues" evidence="5">
    <location>
        <begin position="443"/>
        <end position="460"/>
    </location>
</feature>
<feature type="compositionally biased region" description="Low complexity" evidence="5">
    <location>
        <begin position="161"/>
        <end position="177"/>
    </location>
</feature>
<dbReference type="Pfam" id="PF09507">
    <property type="entry name" value="CDC27"/>
    <property type="match status" value="1"/>
</dbReference>
<organism evidence="6 7">
    <name type="scientific">Serendipita vermifera MAFF 305830</name>
    <dbReference type="NCBI Taxonomy" id="933852"/>
    <lineage>
        <taxon>Eukaryota</taxon>
        <taxon>Fungi</taxon>
        <taxon>Dikarya</taxon>
        <taxon>Basidiomycota</taxon>
        <taxon>Agaricomycotina</taxon>
        <taxon>Agaricomycetes</taxon>
        <taxon>Sebacinales</taxon>
        <taxon>Serendipitaceae</taxon>
        <taxon>Serendipita</taxon>
    </lineage>
</organism>
<accession>A0A0C2X4X6</accession>
<dbReference type="Gene3D" id="3.90.1030.20">
    <property type="entry name" value="DNA polymerase delta, p66 (Cdc27) subunit, wHTH domain"/>
    <property type="match status" value="1"/>
</dbReference>
<dbReference type="GO" id="GO:0003887">
    <property type="term" value="F:DNA-directed DNA polymerase activity"/>
    <property type="evidence" value="ECO:0007669"/>
    <property type="project" value="TreeGrafter"/>
</dbReference>
<dbReference type="EMBL" id="KN824278">
    <property type="protein sequence ID" value="KIM33153.1"/>
    <property type="molecule type" value="Genomic_DNA"/>
</dbReference>
<feature type="compositionally biased region" description="Basic and acidic residues" evidence="5">
    <location>
        <begin position="179"/>
        <end position="203"/>
    </location>
</feature>
<dbReference type="InterPro" id="IPR041913">
    <property type="entry name" value="POLD3_sf"/>
</dbReference>
<keyword evidence="4" id="KW-0539">Nucleus</keyword>
<evidence type="ECO:0000256" key="1">
    <source>
        <dbReference type="ARBA" id="ARBA00004123"/>
    </source>
</evidence>
<reference evidence="7" key="2">
    <citation type="submission" date="2015-01" db="EMBL/GenBank/DDBJ databases">
        <title>Evolutionary Origins and Diversification of the Mycorrhizal Mutualists.</title>
        <authorList>
            <consortium name="DOE Joint Genome Institute"/>
            <consortium name="Mycorrhizal Genomics Consortium"/>
            <person name="Kohler A."/>
            <person name="Kuo A."/>
            <person name="Nagy L.G."/>
            <person name="Floudas D."/>
            <person name="Copeland A."/>
            <person name="Barry K.W."/>
            <person name="Cichocki N."/>
            <person name="Veneault-Fourrey C."/>
            <person name="LaButti K."/>
            <person name="Lindquist E.A."/>
            <person name="Lipzen A."/>
            <person name="Lundell T."/>
            <person name="Morin E."/>
            <person name="Murat C."/>
            <person name="Riley R."/>
            <person name="Ohm R."/>
            <person name="Sun H."/>
            <person name="Tunlid A."/>
            <person name="Henrissat B."/>
            <person name="Grigoriev I.V."/>
            <person name="Hibbett D.S."/>
            <person name="Martin F."/>
        </authorList>
    </citation>
    <scope>NUCLEOTIDE SEQUENCE [LARGE SCALE GENOMIC DNA]</scope>
    <source>
        <strain evidence="7">MAFF 305830</strain>
    </source>
</reference>
<comment type="subcellular location">
    <subcellularLocation>
        <location evidence="1">Nucleus</location>
    </subcellularLocation>
</comment>
<dbReference type="GO" id="GO:1904161">
    <property type="term" value="P:DNA synthesis involved in UV-damage excision repair"/>
    <property type="evidence" value="ECO:0007669"/>
    <property type="project" value="TreeGrafter"/>
</dbReference>
<dbReference type="InterPro" id="IPR019038">
    <property type="entry name" value="POLD3"/>
</dbReference>
<dbReference type="HOGENOM" id="CLU_023879_0_0_1"/>